<evidence type="ECO:0000256" key="2">
    <source>
        <dbReference type="ARBA" id="ARBA00022692"/>
    </source>
</evidence>
<gene>
    <name evidence="7" type="ORF">LOTGIDRAFT_172742</name>
</gene>
<dbReference type="InterPro" id="IPR036259">
    <property type="entry name" value="MFS_trans_sf"/>
</dbReference>
<feature type="transmembrane region" description="Helical" evidence="5">
    <location>
        <begin position="145"/>
        <end position="166"/>
    </location>
</feature>
<evidence type="ECO:0000259" key="6">
    <source>
        <dbReference type="PROSITE" id="PS50850"/>
    </source>
</evidence>
<dbReference type="AlphaFoldDB" id="V4AAT4"/>
<evidence type="ECO:0000256" key="4">
    <source>
        <dbReference type="ARBA" id="ARBA00023136"/>
    </source>
</evidence>
<comment type="subcellular location">
    <subcellularLocation>
        <location evidence="1">Membrane</location>
        <topology evidence="1">Multi-pass membrane protein</topology>
    </subcellularLocation>
</comment>
<keyword evidence="3 5" id="KW-1133">Transmembrane helix</keyword>
<dbReference type="Gene3D" id="1.20.1250.20">
    <property type="entry name" value="MFS general substrate transporter like domains"/>
    <property type="match status" value="2"/>
</dbReference>
<feature type="transmembrane region" description="Helical" evidence="5">
    <location>
        <begin position="7"/>
        <end position="29"/>
    </location>
</feature>
<feature type="transmembrane region" description="Helical" evidence="5">
    <location>
        <begin position="106"/>
        <end position="124"/>
    </location>
</feature>
<feature type="transmembrane region" description="Helical" evidence="5">
    <location>
        <begin position="309"/>
        <end position="329"/>
    </location>
</feature>
<feature type="domain" description="Major facilitator superfamily (MFS) profile" evidence="6">
    <location>
        <begin position="9"/>
        <end position="436"/>
    </location>
</feature>
<evidence type="ECO:0000313" key="8">
    <source>
        <dbReference type="Proteomes" id="UP000030746"/>
    </source>
</evidence>
<organism evidence="7 8">
    <name type="scientific">Lottia gigantea</name>
    <name type="common">Giant owl limpet</name>
    <dbReference type="NCBI Taxonomy" id="225164"/>
    <lineage>
        <taxon>Eukaryota</taxon>
        <taxon>Metazoa</taxon>
        <taxon>Spiralia</taxon>
        <taxon>Lophotrochozoa</taxon>
        <taxon>Mollusca</taxon>
        <taxon>Gastropoda</taxon>
        <taxon>Patellogastropoda</taxon>
        <taxon>Lottioidea</taxon>
        <taxon>Lottiidae</taxon>
        <taxon>Lottia</taxon>
    </lineage>
</organism>
<evidence type="ECO:0000256" key="5">
    <source>
        <dbReference type="SAM" id="Phobius"/>
    </source>
</evidence>
<protein>
    <recommendedName>
        <fullName evidence="6">Major facilitator superfamily (MFS) profile domain-containing protein</fullName>
    </recommendedName>
</protein>
<dbReference type="RefSeq" id="XP_009048164.1">
    <property type="nucleotide sequence ID" value="XM_009049916.1"/>
</dbReference>
<feature type="transmembrane region" description="Helical" evidence="5">
    <location>
        <begin position="368"/>
        <end position="392"/>
    </location>
</feature>
<evidence type="ECO:0000313" key="7">
    <source>
        <dbReference type="EMBL" id="ESP01114.1"/>
    </source>
</evidence>
<dbReference type="GO" id="GO:0022857">
    <property type="term" value="F:transmembrane transporter activity"/>
    <property type="evidence" value="ECO:0007669"/>
    <property type="project" value="InterPro"/>
</dbReference>
<dbReference type="GeneID" id="20242173"/>
<feature type="transmembrane region" description="Helical" evidence="5">
    <location>
        <begin position="335"/>
        <end position="356"/>
    </location>
</feature>
<dbReference type="Proteomes" id="UP000030746">
    <property type="component" value="Unassembled WGS sequence"/>
</dbReference>
<feature type="transmembrane region" description="Helical" evidence="5">
    <location>
        <begin position="75"/>
        <end position="94"/>
    </location>
</feature>
<keyword evidence="8" id="KW-1185">Reference proteome</keyword>
<dbReference type="PANTHER" id="PTHR21576:SF158">
    <property type="entry name" value="RIBOSOMAL RNA-PROCESSING PROTEIN 12-LIKE CONSERVED DOMAIN-CONTAINING PROTEIN"/>
    <property type="match status" value="1"/>
</dbReference>
<dbReference type="OMA" id="PDGLGCY"/>
<dbReference type="PROSITE" id="PS50850">
    <property type="entry name" value="MFS"/>
    <property type="match status" value="1"/>
</dbReference>
<proteinExistence type="predicted"/>
<evidence type="ECO:0000256" key="1">
    <source>
        <dbReference type="ARBA" id="ARBA00004141"/>
    </source>
</evidence>
<dbReference type="HOGENOM" id="CLU_012596_1_0_1"/>
<feature type="transmembrane region" description="Helical" evidence="5">
    <location>
        <begin position="412"/>
        <end position="432"/>
    </location>
</feature>
<reference evidence="7 8" key="1">
    <citation type="journal article" date="2013" name="Nature">
        <title>Insights into bilaterian evolution from three spiralian genomes.</title>
        <authorList>
            <person name="Simakov O."/>
            <person name="Marletaz F."/>
            <person name="Cho S.J."/>
            <person name="Edsinger-Gonzales E."/>
            <person name="Havlak P."/>
            <person name="Hellsten U."/>
            <person name="Kuo D.H."/>
            <person name="Larsson T."/>
            <person name="Lv J."/>
            <person name="Arendt D."/>
            <person name="Savage R."/>
            <person name="Osoegawa K."/>
            <person name="de Jong P."/>
            <person name="Grimwood J."/>
            <person name="Chapman J.A."/>
            <person name="Shapiro H."/>
            <person name="Aerts A."/>
            <person name="Otillar R.P."/>
            <person name="Terry A.Y."/>
            <person name="Boore J.L."/>
            <person name="Grigoriev I.V."/>
            <person name="Lindberg D.R."/>
            <person name="Seaver E.C."/>
            <person name="Weisblat D.A."/>
            <person name="Putnam N.H."/>
            <person name="Rokhsar D.S."/>
        </authorList>
    </citation>
    <scope>NUCLEOTIDE SEQUENCE [LARGE SCALE GENOMIC DNA]</scope>
</reference>
<name>V4AAT4_LOTGI</name>
<dbReference type="KEGG" id="lgi:LOTGIDRAFT_172742"/>
<dbReference type="Pfam" id="PF07690">
    <property type="entry name" value="MFS_1"/>
    <property type="match status" value="1"/>
</dbReference>
<accession>V4AAT4</accession>
<dbReference type="InterPro" id="IPR011701">
    <property type="entry name" value="MFS"/>
</dbReference>
<feature type="transmembrane region" description="Helical" evidence="5">
    <location>
        <begin position="244"/>
        <end position="261"/>
    </location>
</feature>
<dbReference type="CTD" id="20242173"/>
<sequence>MQNLQKVKFVITVAVGCLGMAMAGSIFAFNAYSNALKKTFRYTQSQVELMASFSNLGLTMGFPAGLVFEKFGSRWTSFTSLILSITGFTLLYTTTKSTEFYHDYPFLQVIYFFLIGLGGIFTYMSSLATSMKNVELKHRGKIVGILDAAFSAGPALTALIYGVAFVNGHVHDEQNQNLSGFFLTCLIAFVVVNFLGITLLKIYVREDESRSLLPNDDDNEEAEDHEVVEDITGRKLLTNFDFHFILWPLVFCTSLQLMYINNITTYLKSFHYEDKSTLFTVLNPVSATVSKLIAGFSSDFLAIKIPRSAFLLITTTFQTIVLTVCVFWGDSYPILLLAVFGVGIPNGATWCLSPTITSEYFGMKYFGMNWGLMMVGTGVLGVLLQQMFGALYDNAIGIEGITQCYGLKCFRWSYAVAATMSLCSMIMYIGLIERRVTLKKHQKQERDQKNIQKQSYQDYYKDVTISTMSADR</sequence>
<keyword evidence="2 5" id="KW-0812">Transmembrane</keyword>
<dbReference type="SUPFAM" id="SSF103473">
    <property type="entry name" value="MFS general substrate transporter"/>
    <property type="match status" value="1"/>
</dbReference>
<evidence type="ECO:0000256" key="3">
    <source>
        <dbReference type="ARBA" id="ARBA00022989"/>
    </source>
</evidence>
<feature type="transmembrane region" description="Helical" evidence="5">
    <location>
        <begin position="178"/>
        <end position="200"/>
    </location>
</feature>
<dbReference type="PANTHER" id="PTHR21576">
    <property type="entry name" value="UNCHARACTERIZED NODULIN-LIKE PROTEIN"/>
    <property type="match status" value="1"/>
</dbReference>
<dbReference type="GO" id="GO:0016020">
    <property type="term" value="C:membrane"/>
    <property type="evidence" value="ECO:0007669"/>
    <property type="project" value="UniProtKB-SubCell"/>
</dbReference>
<feature type="transmembrane region" description="Helical" evidence="5">
    <location>
        <begin position="49"/>
        <end position="68"/>
    </location>
</feature>
<dbReference type="EMBL" id="KB200538">
    <property type="protein sequence ID" value="ESP01114.1"/>
    <property type="molecule type" value="Genomic_DNA"/>
</dbReference>
<keyword evidence="4 5" id="KW-0472">Membrane</keyword>
<dbReference type="OrthoDB" id="6089360at2759"/>
<feature type="transmembrane region" description="Helical" evidence="5">
    <location>
        <begin position="281"/>
        <end position="302"/>
    </location>
</feature>
<dbReference type="InterPro" id="IPR020846">
    <property type="entry name" value="MFS_dom"/>
</dbReference>